<feature type="compositionally biased region" description="Basic and acidic residues" evidence="2">
    <location>
        <begin position="12"/>
        <end position="35"/>
    </location>
</feature>
<reference evidence="5" key="1">
    <citation type="journal article" date="2019" name="Int. J. Syst. Evol. Microbiol.">
        <title>The Global Catalogue of Microorganisms (GCM) 10K type strain sequencing project: providing services to taxonomists for standard genome sequencing and annotation.</title>
        <authorList>
            <consortium name="The Broad Institute Genomics Platform"/>
            <consortium name="The Broad Institute Genome Sequencing Center for Infectious Disease"/>
            <person name="Wu L."/>
            <person name="Ma J."/>
        </authorList>
    </citation>
    <scope>NUCLEOTIDE SEQUENCE [LARGE SCALE GENOMIC DNA]</scope>
    <source>
        <strain evidence="5">JCM 18410</strain>
    </source>
</reference>
<dbReference type="EMBL" id="BAABKC010000095">
    <property type="protein sequence ID" value="GAA5071981.1"/>
    <property type="molecule type" value="Genomic_DNA"/>
</dbReference>
<dbReference type="Gene3D" id="2.60.200.20">
    <property type="match status" value="1"/>
</dbReference>
<dbReference type="CDD" id="cd00060">
    <property type="entry name" value="FHA"/>
    <property type="match status" value="1"/>
</dbReference>
<evidence type="ECO:0000313" key="5">
    <source>
        <dbReference type="Proteomes" id="UP001500124"/>
    </source>
</evidence>
<protein>
    <recommendedName>
        <fullName evidence="3">FHA domain-containing protein</fullName>
    </recommendedName>
</protein>
<feature type="region of interest" description="Disordered" evidence="2">
    <location>
        <begin position="1"/>
        <end position="86"/>
    </location>
</feature>
<feature type="domain" description="FHA" evidence="3">
    <location>
        <begin position="148"/>
        <end position="205"/>
    </location>
</feature>
<dbReference type="Pfam" id="PF00498">
    <property type="entry name" value="FHA"/>
    <property type="match status" value="1"/>
</dbReference>
<keyword evidence="1" id="KW-0597">Phosphoprotein</keyword>
<dbReference type="InterPro" id="IPR000253">
    <property type="entry name" value="FHA_dom"/>
</dbReference>
<accession>A0ABP9LBJ2</accession>
<feature type="compositionally biased region" description="Acidic residues" evidence="2">
    <location>
        <begin position="36"/>
        <end position="61"/>
    </location>
</feature>
<sequence length="241" mass="24876">MPVRAQGSPDDADARAEPLDDDAGDRAEGADRDDREETADADPDDGEAVGEADPDDWEEVGEAAAPVRPPRPHRPAPRPPQTLGVRCPRCPALVPTGLAVCPSCLAPVAARERGSGAGRAAGRIAGGALRLVLRGGAGHLDVPRGAVLRLGRSGGWAPEAAGLLADEPSVSARHATVEHTADGAAWVTEVPQGATNGTRVNELVLRPGSRFRLRNGDRVGLGPWVDFVVHGVAREPGDAGD</sequence>
<evidence type="ECO:0000259" key="3">
    <source>
        <dbReference type="PROSITE" id="PS50006"/>
    </source>
</evidence>
<dbReference type="InterPro" id="IPR008984">
    <property type="entry name" value="SMAD_FHA_dom_sf"/>
</dbReference>
<dbReference type="Proteomes" id="UP001500124">
    <property type="component" value="Unassembled WGS sequence"/>
</dbReference>
<evidence type="ECO:0000256" key="1">
    <source>
        <dbReference type="ARBA" id="ARBA00022553"/>
    </source>
</evidence>
<gene>
    <name evidence="4" type="ORF">GCM10023336_58340</name>
</gene>
<evidence type="ECO:0000256" key="2">
    <source>
        <dbReference type="SAM" id="MobiDB-lite"/>
    </source>
</evidence>
<keyword evidence="5" id="KW-1185">Reference proteome</keyword>
<organism evidence="4 5">
    <name type="scientific">Streptomyces similanensis</name>
    <dbReference type="NCBI Taxonomy" id="1274988"/>
    <lineage>
        <taxon>Bacteria</taxon>
        <taxon>Bacillati</taxon>
        <taxon>Actinomycetota</taxon>
        <taxon>Actinomycetes</taxon>
        <taxon>Kitasatosporales</taxon>
        <taxon>Streptomycetaceae</taxon>
        <taxon>Streptomyces</taxon>
    </lineage>
</organism>
<name>A0ABP9LBJ2_9ACTN</name>
<dbReference type="PROSITE" id="PS50006">
    <property type="entry name" value="FHA_DOMAIN"/>
    <property type="match status" value="1"/>
</dbReference>
<comment type="caution">
    <text evidence="4">The sequence shown here is derived from an EMBL/GenBank/DDBJ whole genome shotgun (WGS) entry which is preliminary data.</text>
</comment>
<dbReference type="SUPFAM" id="SSF49879">
    <property type="entry name" value="SMAD/FHA domain"/>
    <property type="match status" value="1"/>
</dbReference>
<evidence type="ECO:0000313" key="4">
    <source>
        <dbReference type="EMBL" id="GAA5071981.1"/>
    </source>
</evidence>
<proteinExistence type="predicted"/>